<dbReference type="AlphaFoldDB" id="C5LRE2"/>
<proteinExistence type="predicted"/>
<keyword evidence="2" id="KW-1185">Reference proteome</keyword>
<dbReference type="GeneID" id="9043878"/>
<dbReference type="RefSeq" id="XP_002767982.1">
    <property type="nucleotide sequence ID" value="XM_002767936.1"/>
</dbReference>
<dbReference type="EMBL" id="GG684751">
    <property type="protein sequence ID" value="EER00700.1"/>
    <property type="molecule type" value="Genomic_DNA"/>
</dbReference>
<gene>
    <name evidence="1" type="ORF">Pmar_PMAR002135</name>
</gene>
<reference evidence="1 2" key="1">
    <citation type="submission" date="2008-07" db="EMBL/GenBank/DDBJ databases">
        <authorList>
            <person name="El-Sayed N."/>
            <person name="Caler E."/>
            <person name="Inman J."/>
            <person name="Amedeo P."/>
            <person name="Hass B."/>
            <person name="Wortman J."/>
        </authorList>
    </citation>
    <scope>NUCLEOTIDE SEQUENCE [LARGE SCALE GENOMIC DNA]</scope>
    <source>
        <strain evidence="2">ATCC 50983 / TXsc</strain>
    </source>
</reference>
<sequence>MPVDAKVEEKILSMVTIADKRVHAMDQTAAEVCFESLPTPRLVGRDMPYMKVGAAVNIAALMQEDAPTEEYFAKLLSGGASVIVLDITKGVFTDGVNPQALVDKLNTCVQMIRKKLSLGTAGKGSGMSRPFSLALSVANNELAKLCISKVAIPRGIGSVIIPPVRTGAEVTAFRSSALGMRGRRIKIFVRGQPLLTLLRAA</sequence>
<name>C5LRE2_PERM5</name>
<organism evidence="2">
    <name type="scientific">Perkinsus marinus (strain ATCC 50983 / TXsc)</name>
    <dbReference type="NCBI Taxonomy" id="423536"/>
    <lineage>
        <taxon>Eukaryota</taxon>
        <taxon>Sar</taxon>
        <taxon>Alveolata</taxon>
        <taxon>Perkinsozoa</taxon>
        <taxon>Perkinsea</taxon>
        <taxon>Perkinsida</taxon>
        <taxon>Perkinsidae</taxon>
        <taxon>Perkinsus</taxon>
    </lineage>
</organism>
<evidence type="ECO:0000313" key="1">
    <source>
        <dbReference type="EMBL" id="EER00700.1"/>
    </source>
</evidence>
<evidence type="ECO:0000313" key="2">
    <source>
        <dbReference type="Proteomes" id="UP000007800"/>
    </source>
</evidence>
<dbReference type="Proteomes" id="UP000007800">
    <property type="component" value="Unassembled WGS sequence"/>
</dbReference>
<accession>C5LRE2</accession>
<dbReference type="InParanoid" id="C5LRE2"/>
<protein>
    <submittedName>
        <fullName evidence="1">Uncharacterized protein</fullName>
    </submittedName>
</protein>